<keyword evidence="3" id="KW-1185">Reference proteome</keyword>
<feature type="region of interest" description="Disordered" evidence="1">
    <location>
        <begin position="1"/>
        <end position="27"/>
    </location>
</feature>
<dbReference type="EMBL" id="CP071595">
    <property type="protein sequence ID" value="QSY49644.1"/>
    <property type="molecule type" value="Genomic_DNA"/>
</dbReference>
<protein>
    <submittedName>
        <fullName evidence="2">Uncharacterized protein</fullName>
    </submittedName>
</protein>
<organism evidence="2 3">
    <name type="scientific">Streptomyces griseocarneus</name>
    <dbReference type="NCBI Taxonomy" id="51201"/>
    <lineage>
        <taxon>Bacteria</taxon>
        <taxon>Bacillati</taxon>
        <taxon>Actinomycetota</taxon>
        <taxon>Actinomycetes</taxon>
        <taxon>Kitasatosporales</taxon>
        <taxon>Streptomycetaceae</taxon>
        <taxon>Streptomyces</taxon>
    </lineage>
</organism>
<dbReference type="RefSeq" id="WP_207555290.1">
    <property type="nucleotide sequence ID" value="NZ_CP071595.1"/>
</dbReference>
<reference evidence="2 3" key="1">
    <citation type="submission" date="2021-03" db="EMBL/GenBank/DDBJ databases">
        <title>Streptomyces strains.</title>
        <authorList>
            <person name="Lund M.B."/>
            <person name="Toerring T."/>
        </authorList>
    </citation>
    <scope>NUCLEOTIDE SEQUENCE [LARGE SCALE GENOMIC DNA]</scope>
    <source>
        <strain evidence="2 3">KCC S-1010</strain>
    </source>
</reference>
<feature type="compositionally biased region" description="Basic and acidic residues" evidence="1">
    <location>
        <begin position="1"/>
        <end position="15"/>
    </location>
</feature>
<evidence type="ECO:0000256" key="1">
    <source>
        <dbReference type="SAM" id="MobiDB-lite"/>
    </source>
</evidence>
<evidence type="ECO:0000313" key="3">
    <source>
        <dbReference type="Proteomes" id="UP000671836"/>
    </source>
</evidence>
<feature type="region of interest" description="Disordered" evidence="1">
    <location>
        <begin position="40"/>
        <end position="62"/>
    </location>
</feature>
<dbReference type="Proteomes" id="UP000671836">
    <property type="component" value="Chromosome"/>
</dbReference>
<name>A0ABX7RRX2_9ACTN</name>
<sequence length="62" mass="7457">MDRVRCLDRRPDPPPRRHHPRRLRSPWRRGHPLAYFADIRRTPDPRTLRQALADTARDPLTP</sequence>
<gene>
    <name evidence="2" type="ORF">J3S04_00450</name>
</gene>
<evidence type="ECO:0000313" key="2">
    <source>
        <dbReference type="EMBL" id="QSY49644.1"/>
    </source>
</evidence>
<accession>A0ABX7RRX2</accession>
<feature type="compositionally biased region" description="Basic residues" evidence="1">
    <location>
        <begin position="16"/>
        <end position="27"/>
    </location>
</feature>
<proteinExistence type="predicted"/>